<reference evidence="2 3" key="1">
    <citation type="journal article" date="2016" name="DNA Res.">
        <title>The draft genome of MD-2 pineapple using hybrid error correction of long reads.</title>
        <authorList>
            <person name="Redwan R.M."/>
            <person name="Saidin A."/>
            <person name="Kumar S.V."/>
        </authorList>
    </citation>
    <scope>NUCLEOTIDE SEQUENCE [LARGE SCALE GENOMIC DNA]</scope>
    <source>
        <strain evidence="3">cv. MD2</strain>
        <tissue evidence="2">Leaf</tissue>
    </source>
</reference>
<dbReference type="EMBL" id="LSRQ01004376">
    <property type="protein sequence ID" value="OAY69544.1"/>
    <property type="molecule type" value="Genomic_DNA"/>
</dbReference>
<gene>
    <name evidence="2" type="ORF">ACMD2_08891</name>
</gene>
<protein>
    <submittedName>
        <fullName evidence="2">Anthocyanin 3'-O-beta-glucosyltransferase</fullName>
    </submittedName>
</protein>
<accession>A0A199UXP2</accession>
<dbReference type="Proteomes" id="UP000092600">
    <property type="component" value="Unassembled WGS sequence"/>
</dbReference>
<organism evidence="2 3">
    <name type="scientific">Ananas comosus</name>
    <name type="common">Pineapple</name>
    <name type="synonym">Ananas ananas</name>
    <dbReference type="NCBI Taxonomy" id="4615"/>
    <lineage>
        <taxon>Eukaryota</taxon>
        <taxon>Viridiplantae</taxon>
        <taxon>Streptophyta</taxon>
        <taxon>Embryophyta</taxon>
        <taxon>Tracheophyta</taxon>
        <taxon>Spermatophyta</taxon>
        <taxon>Magnoliopsida</taxon>
        <taxon>Liliopsida</taxon>
        <taxon>Poales</taxon>
        <taxon>Bromeliaceae</taxon>
        <taxon>Bromelioideae</taxon>
        <taxon>Ananas</taxon>
    </lineage>
</organism>
<dbReference type="SUPFAM" id="SSF53756">
    <property type="entry name" value="UDP-Glycosyltransferase/glycogen phosphorylase"/>
    <property type="match status" value="1"/>
</dbReference>
<keyword evidence="2" id="KW-0808">Transferase</keyword>
<dbReference type="STRING" id="4615.A0A199UXP2"/>
<evidence type="ECO:0000313" key="2">
    <source>
        <dbReference type="EMBL" id="OAY69544.1"/>
    </source>
</evidence>
<dbReference type="Gene3D" id="3.40.50.2000">
    <property type="entry name" value="Glycogen Phosphorylase B"/>
    <property type="match status" value="1"/>
</dbReference>
<dbReference type="GO" id="GO:0016740">
    <property type="term" value="F:transferase activity"/>
    <property type="evidence" value="ECO:0007669"/>
    <property type="project" value="UniProtKB-KW"/>
</dbReference>
<comment type="caution">
    <text evidence="2">The sequence shown here is derived from an EMBL/GenBank/DDBJ whole genome shotgun (WGS) entry which is preliminary data.</text>
</comment>
<evidence type="ECO:0000256" key="1">
    <source>
        <dbReference type="SAM" id="MobiDB-lite"/>
    </source>
</evidence>
<feature type="region of interest" description="Disordered" evidence="1">
    <location>
        <begin position="71"/>
        <end position="91"/>
    </location>
</feature>
<proteinExistence type="predicted"/>
<evidence type="ECO:0000313" key="3">
    <source>
        <dbReference type="Proteomes" id="UP000092600"/>
    </source>
</evidence>
<name>A0A199UXP2_ANACO</name>
<dbReference type="AlphaFoldDB" id="A0A199UXP2"/>
<sequence length="91" mass="10744">MLRSQMKDFSVATPAFREMFGEIAATEGRSYGVVVNSFCEFEPDYVRHFREAMGRCAWHVGPVVLFNRDGVRPKERQDEEAQERERERERE</sequence>